<feature type="transmembrane region" description="Helical" evidence="7">
    <location>
        <begin position="122"/>
        <end position="145"/>
    </location>
</feature>
<dbReference type="InterPro" id="IPR035906">
    <property type="entry name" value="MetI-like_sf"/>
</dbReference>
<name>A0ABP8DLJ3_9ACTN</name>
<comment type="subcellular location">
    <subcellularLocation>
        <location evidence="1">Cell membrane</location>
        <topology evidence="1">Multi-pass membrane protein</topology>
    </subcellularLocation>
</comment>
<organism evidence="8 9">
    <name type="scientific">Dactylosporangium darangshiense</name>
    <dbReference type="NCBI Taxonomy" id="579108"/>
    <lineage>
        <taxon>Bacteria</taxon>
        <taxon>Bacillati</taxon>
        <taxon>Actinomycetota</taxon>
        <taxon>Actinomycetes</taxon>
        <taxon>Micromonosporales</taxon>
        <taxon>Micromonosporaceae</taxon>
        <taxon>Dactylosporangium</taxon>
    </lineage>
</organism>
<feature type="transmembrane region" description="Helical" evidence="7">
    <location>
        <begin position="236"/>
        <end position="266"/>
    </location>
</feature>
<evidence type="ECO:0000256" key="3">
    <source>
        <dbReference type="ARBA" id="ARBA00022475"/>
    </source>
</evidence>
<reference evidence="9" key="1">
    <citation type="journal article" date="2019" name="Int. J. Syst. Evol. Microbiol.">
        <title>The Global Catalogue of Microorganisms (GCM) 10K type strain sequencing project: providing services to taxonomists for standard genome sequencing and annotation.</title>
        <authorList>
            <consortium name="The Broad Institute Genomics Platform"/>
            <consortium name="The Broad Institute Genome Sequencing Center for Infectious Disease"/>
            <person name="Wu L."/>
            <person name="Ma J."/>
        </authorList>
    </citation>
    <scope>NUCLEOTIDE SEQUENCE [LARGE SCALE GENOMIC DNA]</scope>
    <source>
        <strain evidence="9">JCM 17441</strain>
    </source>
</reference>
<evidence type="ECO:0000313" key="9">
    <source>
        <dbReference type="Proteomes" id="UP001500620"/>
    </source>
</evidence>
<keyword evidence="5 7" id="KW-1133">Transmembrane helix</keyword>
<feature type="transmembrane region" description="Helical" evidence="7">
    <location>
        <begin position="410"/>
        <end position="426"/>
    </location>
</feature>
<comment type="caution">
    <text evidence="8">The sequence shown here is derived from an EMBL/GenBank/DDBJ whole genome shotgun (WGS) entry which is preliminary data.</text>
</comment>
<feature type="transmembrane region" description="Helical" evidence="7">
    <location>
        <begin position="287"/>
        <end position="310"/>
    </location>
</feature>
<dbReference type="PANTHER" id="PTHR43227:SF8">
    <property type="entry name" value="DIACETYLCHITOBIOSE UPTAKE SYSTEM PERMEASE PROTEIN DASB"/>
    <property type="match status" value="1"/>
</dbReference>
<evidence type="ECO:0000256" key="7">
    <source>
        <dbReference type="SAM" id="Phobius"/>
    </source>
</evidence>
<dbReference type="Gene3D" id="1.10.3720.10">
    <property type="entry name" value="MetI-like"/>
    <property type="match status" value="2"/>
</dbReference>
<accession>A0ABP8DLJ3</accession>
<feature type="transmembrane region" description="Helical" evidence="7">
    <location>
        <begin position="190"/>
        <end position="216"/>
    </location>
</feature>
<feature type="transmembrane region" description="Helical" evidence="7">
    <location>
        <begin position="87"/>
        <end position="110"/>
    </location>
</feature>
<dbReference type="Proteomes" id="UP001500620">
    <property type="component" value="Unassembled WGS sequence"/>
</dbReference>
<dbReference type="PANTHER" id="PTHR43227">
    <property type="entry name" value="BLL4140 PROTEIN"/>
    <property type="match status" value="1"/>
</dbReference>
<evidence type="ECO:0000256" key="4">
    <source>
        <dbReference type="ARBA" id="ARBA00022692"/>
    </source>
</evidence>
<dbReference type="RefSeq" id="WP_345135452.1">
    <property type="nucleotide sequence ID" value="NZ_BAABAT010000031.1"/>
</dbReference>
<evidence type="ECO:0000256" key="6">
    <source>
        <dbReference type="ARBA" id="ARBA00023136"/>
    </source>
</evidence>
<sequence length="538" mass="56540">MADPVALQPVPPPAAPPRPAWRVVLGLVLALPALVLLLTSYVEPLIWTVRSSFQKLSLIRSTGGESVGFDNYSAVFDKGLGTGIGRALLFAVVPLLVVLLLAPLLAWLAHRGGTAGRWAARGLLALPLAAYAPTAAAAGPMAAAWEDHSGAPSAFAVYWLGGFGLAAALGVTLYLAALRRRTPQHSPLPGLLVAAGIGALAVVAVALQAFTAPYVVGEQRDELTPAMQMYQEAFVYAKFGTAAAVSTVLLLVLMVFGVAATLLLVLTRTRLEYDDEGPPAGAPRPSAAPVFLAVAGVLALIVLAVSWLGLGDWLTRITDGGEPPRDLANVGINTWLPPVVSAAVGVTVAALAAVGISGLRPLGRHSEWLLMPFGLFLFVGVTPLAVRAFAAGQTAGRLNSFVGLIPPSRVAIPALFVLALLVRGQVLRRETSVREGRAVPWVRTILPAVPMLVLAYVVTWFVSAQDLVWGLLTGYGEHSDAQTYLVQAMREALYRAGGGLPFRSVLPLWALVLLVLVAVAAQLAYLDRVALRAGRRED</sequence>
<gene>
    <name evidence="8" type="ORF">GCM10022255_079560</name>
</gene>
<feature type="transmembrane region" description="Helical" evidence="7">
    <location>
        <begin position="368"/>
        <end position="390"/>
    </location>
</feature>
<dbReference type="SUPFAM" id="SSF161098">
    <property type="entry name" value="MetI-like"/>
    <property type="match status" value="1"/>
</dbReference>
<keyword evidence="4 7" id="KW-0812">Transmembrane</keyword>
<feature type="transmembrane region" description="Helical" evidence="7">
    <location>
        <begin position="506"/>
        <end position="526"/>
    </location>
</feature>
<feature type="transmembrane region" description="Helical" evidence="7">
    <location>
        <begin position="335"/>
        <end position="356"/>
    </location>
</feature>
<evidence type="ECO:0000256" key="1">
    <source>
        <dbReference type="ARBA" id="ARBA00004651"/>
    </source>
</evidence>
<dbReference type="InterPro" id="IPR050809">
    <property type="entry name" value="UgpAE/MalFG_permease"/>
</dbReference>
<keyword evidence="2" id="KW-0813">Transport</keyword>
<evidence type="ECO:0000256" key="2">
    <source>
        <dbReference type="ARBA" id="ARBA00022448"/>
    </source>
</evidence>
<feature type="transmembrane region" description="Helical" evidence="7">
    <location>
        <begin position="157"/>
        <end position="178"/>
    </location>
</feature>
<evidence type="ECO:0000313" key="8">
    <source>
        <dbReference type="EMBL" id="GAA4258525.1"/>
    </source>
</evidence>
<keyword evidence="6 7" id="KW-0472">Membrane</keyword>
<proteinExistence type="predicted"/>
<keyword evidence="3" id="KW-1003">Cell membrane</keyword>
<evidence type="ECO:0000256" key="5">
    <source>
        <dbReference type="ARBA" id="ARBA00022989"/>
    </source>
</evidence>
<evidence type="ECO:0008006" key="10">
    <source>
        <dbReference type="Google" id="ProtNLM"/>
    </source>
</evidence>
<feature type="transmembrane region" description="Helical" evidence="7">
    <location>
        <begin position="438"/>
        <end position="462"/>
    </location>
</feature>
<dbReference type="EMBL" id="BAABAT010000031">
    <property type="protein sequence ID" value="GAA4258525.1"/>
    <property type="molecule type" value="Genomic_DNA"/>
</dbReference>
<keyword evidence="9" id="KW-1185">Reference proteome</keyword>
<protein>
    <recommendedName>
        <fullName evidence="10">Sugar ABC transporter permease</fullName>
    </recommendedName>
</protein>
<feature type="transmembrane region" description="Helical" evidence="7">
    <location>
        <begin position="20"/>
        <end position="42"/>
    </location>
</feature>